<keyword evidence="1" id="KW-0812">Transmembrane</keyword>
<feature type="transmembrane region" description="Helical" evidence="1">
    <location>
        <begin position="140"/>
        <end position="159"/>
    </location>
</feature>
<feature type="transmembrane region" description="Helical" evidence="1">
    <location>
        <begin position="73"/>
        <end position="94"/>
    </location>
</feature>
<dbReference type="EMBL" id="GBRD01008688">
    <property type="protein sequence ID" value="JAG57133.1"/>
    <property type="molecule type" value="Transcribed_RNA"/>
</dbReference>
<evidence type="ECO:0000313" key="2">
    <source>
        <dbReference type="EMBL" id="JAG00261.1"/>
    </source>
</evidence>
<evidence type="ECO:0000313" key="3">
    <source>
        <dbReference type="EMBL" id="JAG57133.1"/>
    </source>
</evidence>
<keyword evidence="1" id="KW-1133">Transmembrane helix</keyword>
<organism evidence="2">
    <name type="scientific">Lygus hesperus</name>
    <name type="common">Western plant bug</name>
    <dbReference type="NCBI Taxonomy" id="30085"/>
    <lineage>
        <taxon>Eukaryota</taxon>
        <taxon>Metazoa</taxon>
        <taxon>Ecdysozoa</taxon>
        <taxon>Arthropoda</taxon>
        <taxon>Hexapoda</taxon>
        <taxon>Insecta</taxon>
        <taxon>Pterygota</taxon>
        <taxon>Neoptera</taxon>
        <taxon>Paraneoptera</taxon>
        <taxon>Hemiptera</taxon>
        <taxon>Heteroptera</taxon>
        <taxon>Panheteroptera</taxon>
        <taxon>Cimicomorpha</taxon>
        <taxon>Miridae</taxon>
        <taxon>Mirini</taxon>
        <taxon>Lygus</taxon>
    </lineage>
</organism>
<dbReference type="EMBL" id="GBHO01043343">
    <property type="protein sequence ID" value="JAG00261.1"/>
    <property type="molecule type" value="Transcribed_RNA"/>
</dbReference>
<feature type="non-terminal residue" evidence="2">
    <location>
        <position position="174"/>
    </location>
</feature>
<accession>A0A0A9VYK1</accession>
<keyword evidence="1" id="KW-0472">Membrane</keyword>
<dbReference type="AlphaFoldDB" id="A0A0A9VYK1"/>
<sequence length="174" mass="20443">MKRSFLQKRRIFDAMRMSDRRHTKSVFQPLRRSTSVRMEKKEQPEEEEINIRSSILEKKGWTTADTIRDEEGYIIFALRDFIIYSLFLALIWMITFGPHDAGYNYYAKVVSDVMTKSDYRSHIGDYVVTSNFNEARSISHIYGIFGVFTLAFINGKMLLENYQVGSITLRQIRA</sequence>
<gene>
    <name evidence="2" type="primary">PKD2L1_3</name>
    <name evidence="2" type="ORF">CM83_99676</name>
</gene>
<evidence type="ECO:0000256" key="1">
    <source>
        <dbReference type="SAM" id="Phobius"/>
    </source>
</evidence>
<reference evidence="2" key="2">
    <citation type="submission" date="2014-07" db="EMBL/GenBank/DDBJ databases">
        <authorList>
            <person name="Hull J."/>
        </authorList>
    </citation>
    <scope>NUCLEOTIDE SEQUENCE</scope>
</reference>
<protein>
    <submittedName>
        <fullName evidence="2">Polycystic kidney disease 2-like 1 protein</fullName>
    </submittedName>
</protein>
<reference evidence="2" key="1">
    <citation type="journal article" date="2014" name="PLoS ONE">
        <title>Transcriptome-Based Identification of ABC Transporters in the Western Tarnished Plant Bug Lygus hesperus.</title>
        <authorList>
            <person name="Hull J.J."/>
            <person name="Chaney K."/>
            <person name="Geib S.M."/>
            <person name="Fabrick J.A."/>
            <person name="Brent C.S."/>
            <person name="Walsh D."/>
            <person name="Lavine L.C."/>
        </authorList>
    </citation>
    <scope>NUCLEOTIDE SEQUENCE</scope>
</reference>
<name>A0A0A9VYK1_LYGHE</name>
<reference evidence="3" key="3">
    <citation type="submission" date="2014-09" db="EMBL/GenBank/DDBJ databases">
        <authorList>
            <person name="Magalhaes I.L.F."/>
            <person name="Oliveira U."/>
            <person name="Santos F.R."/>
            <person name="Vidigal T.H.D.A."/>
            <person name="Brescovit A.D."/>
            <person name="Santos A.J."/>
        </authorList>
    </citation>
    <scope>NUCLEOTIDE SEQUENCE</scope>
</reference>
<proteinExistence type="predicted"/>